<dbReference type="EMBL" id="CARXXK010000003">
    <property type="protein sequence ID" value="CAI6363667.1"/>
    <property type="molecule type" value="Genomic_DNA"/>
</dbReference>
<evidence type="ECO:0000313" key="1">
    <source>
        <dbReference type="EMBL" id="CAI6363667.1"/>
    </source>
</evidence>
<dbReference type="AlphaFoldDB" id="A0AAV0X6G6"/>
<keyword evidence="2" id="KW-1185">Reference proteome</keyword>
<name>A0AAV0X6G6_9HEMI</name>
<dbReference type="Proteomes" id="UP001160148">
    <property type="component" value="Unassembled WGS sequence"/>
</dbReference>
<evidence type="ECO:0000313" key="2">
    <source>
        <dbReference type="Proteomes" id="UP001160148"/>
    </source>
</evidence>
<protein>
    <submittedName>
        <fullName evidence="1">Uncharacterized protein</fullName>
    </submittedName>
</protein>
<accession>A0AAV0X6G6</accession>
<gene>
    <name evidence="1" type="ORF">MEUPH1_LOCUS18580</name>
</gene>
<sequence length="95" mass="11438">MYLSRKVMHSCNFIRQETKQIKFFQCKNQIQNGNDQDLQRYKDCIDGIKIRQQPDKSTKKCGVEKKNHNLINDEQMLILEDKIMKEVLKDLEDYK</sequence>
<proteinExistence type="predicted"/>
<organism evidence="1 2">
    <name type="scientific">Macrosiphum euphorbiae</name>
    <name type="common">potato aphid</name>
    <dbReference type="NCBI Taxonomy" id="13131"/>
    <lineage>
        <taxon>Eukaryota</taxon>
        <taxon>Metazoa</taxon>
        <taxon>Ecdysozoa</taxon>
        <taxon>Arthropoda</taxon>
        <taxon>Hexapoda</taxon>
        <taxon>Insecta</taxon>
        <taxon>Pterygota</taxon>
        <taxon>Neoptera</taxon>
        <taxon>Paraneoptera</taxon>
        <taxon>Hemiptera</taxon>
        <taxon>Sternorrhyncha</taxon>
        <taxon>Aphidomorpha</taxon>
        <taxon>Aphidoidea</taxon>
        <taxon>Aphididae</taxon>
        <taxon>Macrosiphini</taxon>
        <taxon>Macrosiphum</taxon>
    </lineage>
</organism>
<reference evidence="1 2" key="1">
    <citation type="submission" date="2023-01" db="EMBL/GenBank/DDBJ databases">
        <authorList>
            <person name="Whitehead M."/>
        </authorList>
    </citation>
    <scope>NUCLEOTIDE SEQUENCE [LARGE SCALE GENOMIC DNA]</scope>
</reference>
<comment type="caution">
    <text evidence="1">The sequence shown here is derived from an EMBL/GenBank/DDBJ whole genome shotgun (WGS) entry which is preliminary data.</text>
</comment>